<dbReference type="EMBL" id="CADCTH010000540">
    <property type="protein sequence ID" value="CAA9289292.1"/>
    <property type="molecule type" value="Genomic_DNA"/>
</dbReference>
<feature type="compositionally biased region" description="Basic residues" evidence="1">
    <location>
        <begin position="27"/>
        <end position="44"/>
    </location>
</feature>
<name>A0A6J4JW82_9PSEU</name>
<feature type="non-terminal residue" evidence="2">
    <location>
        <position position="1"/>
    </location>
</feature>
<proteinExistence type="predicted"/>
<evidence type="ECO:0000313" key="2">
    <source>
        <dbReference type="EMBL" id="CAA9289292.1"/>
    </source>
</evidence>
<feature type="non-terminal residue" evidence="2">
    <location>
        <position position="44"/>
    </location>
</feature>
<feature type="region of interest" description="Disordered" evidence="1">
    <location>
        <begin position="1"/>
        <end position="44"/>
    </location>
</feature>
<accession>A0A6J4JW82</accession>
<gene>
    <name evidence="2" type="ORF">AVDCRST_MAG54-4295</name>
</gene>
<evidence type="ECO:0000256" key="1">
    <source>
        <dbReference type="SAM" id="MobiDB-lite"/>
    </source>
</evidence>
<sequence length="44" mass="4825">SPATAATAHRSRRRVVARGRGAGARRVPTRCRGATRSRRWPARA</sequence>
<organism evidence="2">
    <name type="scientific">uncultured Actinomycetospora sp</name>
    <dbReference type="NCBI Taxonomy" id="1135996"/>
    <lineage>
        <taxon>Bacteria</taxon>
        <taxon>Bacillati</taxon>
        <taxon>Actinomycetota</taxon>
        <taxon>Actinomycetes</taxon>
        <taxon>Pseudonocardiales</taxon>
        <taxon>Pseudonocardiaceae</taxon>
        <taxon>Actinomycetospora</taxon>
        <taxon>environmental samples</taxon>
    </lineage>
</organism>
<reference evidence="2" key="1">
    <citation type="submission" date="2020-02" db="EMBL/GenBank/DDBJ databases">
        <authorList>
            <person name="Meier V. D."/>
        </authorList>
    </citation>
    <scope>NUCLEOTIDE SEQUENCE</scope>
    <source>
        <strain evidence="2">AVDCRST_MAG54</strain>
    </source>
</reference>
<dbReference type="AlphaFoldDB" id="A0A6J4JW82"/>
<protein>
    <submittedName>
        <fullName evidence="2">Uncharacterized protein</fullName>
    </submittedName>
</protein>